<evidence type="ECO:0000313" key="3">
    <source>
        <dbReference type="Proteomes" id="UP001479436"/>
    </source>
</evidence>
<reference evidence="2 3" key="1">
    <citation type="submission" date="2023-04" db="EMBL/GenBank/DDBJ databases">
        <title>Genome of Basidiobolus ranarum AG-B5.</title>
        <authorList>
            <person name="Stajich J.E."/>
            <person name="Carter-House D."/>
            <person name="Gryganskyi A."/>
        </authorList>
    </citation>
    <scope>NUCLEOTIDE SEQUENCE [LARGE SCALE GENOMIC DNA]</scope>
    <source>
        <strain evidence="2 3">AG-B5</strain>
    </source>
</reference>
<proteinExistence type="predicted"/>
<feature type="region of interest" description="Disordered" evidence="1">
    <location>
        <begin position="221"/>
        <end position="242"/>
    </location>
</feature>
<name>A0ABR2VUD7_9FUNG</name>
<gene>
    <name evidence="2" type="ORF">K7432_011209</name>
</gene>
<protein>
    <submittedName>
        <fullName evidence="2">Uncharacterized protein</fullName>
    </submittedName>
</protein>
<accession>A0ABR2VUD7</accession>
<feature type="compositionally biased region" description="Basic and acidic residues" evidence="1">
    <location>
        <begin position="105"/>
        <end position="123"/>
    </location>
</feature>
<feature type="compositionally biased region" description="Polar residues" evidence="1">
    <location>
        <begin position="167"/>
        <end position="181"/>
    </location>
</feature>
<comment type="caution">
    <text evidence="2">The sequence shown here is derived from an EMBL/GenBank/DDBJ whole genome shotgun (WGS) entry which is preliminary data.</text>
</comment>
<feature type="non-terminal residue" evidence="2">
    <location>
        <position position="1"/>
    </location>
</feature>
<feature type="region of interest" description="Disordered" evidence="1">
    <location>
        <begin position="1"/>
        <end position="187"/>
    </location>
</feature>
<keyword evidence="3" id="KW-1185">Reference proteome</keyword>
<sequence>DNEDVDDVNTQPIEEDELEDQQVPEEPATPLLSALPESQPLSSLTKGRPLRNKRKPTPVAREAPTSQTELLQKAIEEDTQAVDTSKEAEKSSVEPVKVETPISREISKESSDKVNDDDSEPRLVKPSAFRGQATPFANLSFGKSGVPGLLKQTGHVGELGRRIGSGNYENNHGEGSSTSDISPRKYQGVAGASQALALSELENKMKNWMKEELQKLKEELKEEREARQRLEEELRELKESRE</sequence>
<evidence type="ECO:0000313" key="2">
    <source>
        <dbReference type="EMBL" id="KAK9702490.1"/>
    </source>
</evidence>
<dbReference type="Proteomes" id="UP001479436">
    <property type="component" value="Unassembled WGS sequence"/>
</dbReference>
<dbReference type="EMBL" id="JASJQH010007719">
    <property type="protein sequence ID" value="KAK9702490.1"/>
    <property type="molecule type" value="Genomic_DNA"/>
</dbReference>
<feature type="compositionally biased region" description="Acidic residues" evidence="1">
    <location>
        <begin position="1"/>
        <end position="23"/>
    </location>
</feature>
<organism evidence="2 3">
    <name type="scientific">Basidiobolus ranarum</name>
    <dbReference type="NCBI Taxonomy" id="34480"/>
    <lineage>
        <taxon>Eukaryota</taxon>
        <taxon>Fungi</taxon>
        <taxon>Fungi incertae sedis</taxon>
        <taxon>Zoopagomycota</taxon>
        <taxon>Entomophthoromycotina</taxon>
        <taxon>Basidiobolomycetes</taxon>
        <taxon>Basidiobolales</taxon>
        <taxon>Basidiobolaceae</taxon>
        <taxon>Basidiobolus</taxon>
    </lineage>
</organism>
<evidence type="ECO:0000256" key="1">
    <source>
        <dbReference type="SAM" id="MobiDB-lite"/>
    </source>
</evidence>